<dbReference type="GO" id="GO:0016740">
    <property type="term" value="F:transferase activity"/>
    <property type="evidence" value="ECO:0007669"/>
    <property type="project" value="UniProtKB-KW"/>
</dbReference>
<keyword evidence="1" id="KW-0812">Transmembrane</keyword>
<dbReference type="STRING" id="702745.SAMN05421818_11519"/>
<gene>
    <name evidence="3" type="ORF">SAMN05421818_11519</name>
</gene>
<sequence>MLTILFYLFITVLIIEFLQYIIVYSRLAFSSQTSNKKSIDYEPVSVIVYIKDQEEKLTNFLTSLINQNYPQFEIILVNNASEDNSLDILESFERQFPNAKLVNVANNEAFWGNKKYALTLGIKVTSYDRYIFIDPTVMPANLNWLASLASNFSTKKKVIIGHTSILKKKKSFLNKLMRYQNMFKSINLFSWVALGKPFHGNAQNQAYEKELFFKVNGFIEQMKIPFGDEYAFINQIGTSRNTATALHPDSFVITESDNKFSTWKKQLKNNDLLLKNSKTINNIKVRFFNFCRVLFFISFAVLVSFLHQIEIVVGLFIFRYILIYIFNAKLFKLFANKDLLWTLPILEIIHIFMSTYYSVTHFISRKKI</sequence>
<feature type="domain" description="Glycosyltransferase 2-like" evidence="2">
    <location>
        <begin position="45"/>
        <end position="175"/>
    </location>
</feature>
<protein>
    <submittedName>
        <fullName evidence="3">Glycosyltransferase, catalytic subunit of cellulose synthase and poly-beta-1,6-N-acetylglucosamine synthase</fullName>
    </submittedName>
</protein>
<proteinExistence type="predicted"/>
<dbReference type="InterPro" id="IPR029044">
    <property type="entry name" value="Nucleotide-diphossugar_trans"/>
</dbReference>
<dbReference type="InterPro" id="IPR001173">
    <property type="entry name" value="Glyco_trans_2-like"/>
</dbReference>
<feature type="transmembrane region" description="Helical" evidence="1">
    <location>
        <begin position="339"/>
        <end position="359"/>
    </location>
</feature>
<dbReference type="EMBL" id="FNDQ01000015">
    <property type="protein sequence ID" value="SDH78512.1"/>
    <property type="molecule type" value="Genomic_DNA"/>
</dbReference>
<evidence type="ECO:0000313" key="3">
    <source>
        <dbReference type="EMBL" id="SDH78512.1"/>
    </source>
</evidence>
<dbReference type="Pfam" id="PF00535">
    <property type="entry name" value="Glycos_transf_2"/>
    <property type="match status" value="1"/>
</dbReference>
<dbReference type="PANTHER" id="PTHR43685:SF2">
    <property type="entry name" value="GLYCOSYLTRANSFERASE 2-LIKE DOMAIN-CONTAINING PROTEIN"/>
    <property type="match status" value="1"/>
</dbReference>
<keyword evidence="1" id="KW-0472">Membrane</keyword>
<dbReference type="Proteomes" id="UP000243588">
    <property type="component" value="Unassembled WGS sequence"/>
</dbReference>
<keyword evidence="1" id="KW-1133">Transmembrane helix</keyword>
<dbReference type="InterPro" id="IPR050834">
    <property type="entry name" value="Glycosyltransf_2"/>
</dbReference>
<keyword evidence="3" id="KW-0808">Transferase</keyword>
<keyword evidence="4" id="KW-1185">Reference proteome</keyword>
<dbReference type="Gene3D" id="3.90.550.10">
    <property type="entry name" value="Spore Coat Polysaccharide Biosynthesis Protein SpsA, Chain A"/>
    <property type="match status" value="1"/>
</dbReference>
<feature type="transmembrane region" description="Helical" evidence="1">
    <location>
        <begin position="6"/>
        <end position="29"/>
    </location>
</feature>
<organism evidence="3 4">
    <name type="scientific">Myroides phaeus</name>
    <dbReference type="NCBI Taxonomy" id="702745"/>
    <lineage>
        <taxon>Bacteria</taxon>
        <taxon>Pseudomonadati</taxon>
        <taxon>Bacteroidota</taxon>
        <taxon>Flavobacteriia</taxon>
        <taxon>Flavobacteriales</taxon>
        <taxon>Flavobacteriaceae</taxon>
        <taxon>Myroides</taxon>
    </lineage>
</organism>
<accession>A0A1G8F8Q5</accession>
<evidence type="ECO:0000313" key="4">
    <source>
        <dbReference type="Proteomes" id="UP000243588"/>
    </source>
</evidence>
<dbReference type="PANTHER" id="PTHR43685">
    <property type="entry name" value="GLYCOSYLTRANSFERASE"/>
    <property type="match status" value="1"/>
</dbReference>
<feature type="transmembrane region" description="Helical" evidence="1">
    <location>
        <begin position="287"/>
        <end position="305"/>
    </location>
</feature>
<dbReference type="SUPFAM" id="SSF53448">
    <property type="entry name" value="Nucleotide-diphospho-sugar transferases"/>
    <property type="match status" value="1"/>
</dbReference>
<dbReference type="AlphaFoldDB" id="A0A1G8F8Q5"/>
<evidence type="ECO:0000259" key="2">
    <source>
        <dbReference type="Pfam" id="PF00535"/>
    </source>
</evidence>
<reference evidence="4" key="1">
    <citation type="submission" date="2016-10" db="EMBL/GenBank/DDBJ databases">
        <authorList>
            <person name="Varghese N."/>
            <person name="Submissions S."/>
        </authorList>
    </citation>
    <scope>NUCLEOTIDE SEQUENCE [LARGE SCALE GENOMIC DNA]</scope>
    <source>
        <strain evidence="4">DSM 23313</strain>
    </source>
</reference>
<evidence type="ECO:0000256" key="1">
    <source>
        <dbReference type="SAM" id="Phobius"/>
    </source>
</evidence>
<name>A0A1G8F8Q5_9FLAO</name>
<dbReference type="RefSeq" id="WP_090409312.1">
    <property type="nucleotide sequence ID" value="NZ_FNDQ01000015.1"/>
</dbReference>